<accession>A0A2P2N2B5</accession>
<name>A0A2P2N2B5_RHIMU</name>
<proteinExistence type="predicted"/>
<dbReference type="EMBL" id="GGEC01056130">
    <property type="protein sequence ID" value="MBX36614.1"/>
    <property type="molecule type" value="Transcribed_RNA"/>
</dbReference>
<organism evidence="1">
    <name type="scientific">Rhizophora mucronata</name>
    <name type="common">Asiatic mangrove</name>
    <dbReference type="NCBI Taxonomy" id="61149"/>
    <lineage>
        <taxon>Eukaryota</taxon>
        <taxon>Viridiplantae</taxon>
        <taxon>Streptophyta</taxon>
        <taxon>Embryophyta</taxon>
        <taxon>Tracheophyta</taxon>
        <taxon>Spermatophyta</taxon>
        <taxon>Magnoliopsida</taxon>
        <taxon>eudicotyledons</taxon>
        <taxon>Gunneridae</taxon>
        <taxon>Pentapetalae</taxon>
        <taxon>rosids</taxon>
        <taxon>fabids</taxon>
        <taxon>Malpighiales</taxon>
        <taxon>Rhizophoraceae</taxon>
        <taxon>Rhizophora</taxon>
    </lineage>
</organism>
<evidence type="ECO:0000313" key="1">
    <source>
        <dbReference type="EMBL" id="MBX36614.1"/>
    </source>
</evidence>
<reference evidence="1" key="1">
    <citation type="submission" date="2018-02" db="EMBL/GenBank/DDBJ databases">
        <title>Rhizophora mucronata_Transcriptome.</title>
        <authorList>
            <person name="Meera S.P."/>
            <person name="Sreeshan A."/>
            <person name="Augustine A."/>
        </authorList>
    </citation>
    <scope>NUCLEOTIDE SEQUENCE</scope>
    <source>
        <tissue evidence="1">Leaf</tissue>
    </source>
</reference>
<sequence length="23" mass="2505">MLSVRSLRDIDESQLSQLQGDGG</sequence>
<protein>
    <submittedName>
        <fullName evidence="1">Uncharacterized protein</fullName>
    </submittedName>
</protein>
<dbReference type="AlphaFoldDB" id="A0A2P2N2B5"/>